<feature type="domain" description="HAMP" evidence="3">
    <location>
        <begin position="178"/>
        <end position="231"/>
    </location>
</feature>
<reference evidence="5 6" key="2">
    <citation type="submission" date="2018-04" db="EMBL/GenBank/DDBJ databases">
        <title>Thauera lacus sp. nov., isolated from an saline lake in Inner Mongolia, China.</title>
        <authorList>
            <person name="Liang Q.-Y."/>
        </authorList>
    </citation>
    <scope>NUCLEOTIDE SEQUENCE [LARGE SCALE GENOMIC DNA]</scope>
    <source>
        <strain evidence="5 6">D20</strain>
    </source>
</reference>
<keyword evidence="2" id="KW-1133">Transmembrane helix</keyword>
<feature type="transmembrane region" description="Helical" evidence="2">
    <location>
        <begin position="21"/>
        <end position="41"/>
    </location>
</feature>
<evidence type="ECO:0000313" key="6">
    <source>
        <dbReference type="Proteomes" id="UP000241193"/>
    </source>
</evidence>
<dbReference type="GO" id="GO:0016020">
    <property type="term" value="C:membrane"/>
    <property type="evidence" value="ECO:0007669"/>
    <property type="project" value="InterPro"/>
</dbReference>
<dbReference type="NCBIfam" id="TIGR00254">
    <property type="entry name" value="GGDEF"/>
    <property type="match status" value="1"/>
</dbReference>
<evidence type="ECO:0000259" key="4">
    <source>
        <dbReference type="PROSITE" id="PS50887"/>
    </source>
</evidence>
<evidence type="ECO:0000313" key="5">
    <source>
        <dbReference type="EMBL" id="PTD96148.1"/>
    </source>
</evidence>
<feature type="transmembrane region" description="Helical" evidence="2">
    <location>
        <begin position="147"/>
        <end position="170"/>
    </location>
</feature>
<keyword evidence="6" id="KW-1185">Reference proteome</keyword>
<dbReference type="GO" id="GO:0007165">
    <property type="term" value="P:signal transduction"/>
    <property type="evidence" value="ECO:0007669"/>
    <property type="project" value="InterPro"/>
</dbReference>
<dbReference type="FunFam" id="3.30.70.270:FF:000001">
    <property type="entry name" value="Diguanylate cyclase domain protein"/>
    <property type="match status" value="1"/>
</dbReference>
<dbReference type="InterPro" id="IPR000160">
    <property type="entry name" value="GGDEF_dom"/>
</dbReference>
<dbReference type="PANTHER" id="PTHR46663">
    <property type="entry name" value="DIGUANYLATE CYCLASE DGCT-RELATED"/>
    <property type="match status" value="1"/>
</dbReference>
<feature type="coiled-coil region" evidence="1">
    <location>
        <begin position="212"/>
        <end position="239"/>
    </location>
</feature>
<dbReference type="InterPro" id="IPR003660">
    <property type="entry name" value="HAMP_dom"/>
</dbReference>
<reference evidence="5 6" key="1">
    <citation type="submission" date="2018-03" db="EMBL/GenBank/DDBJ databases">
        <authorList>
            <person name="Keele B.F."/>
        </authorList>
    </citation>
    <scope>NUCLEOTIDE SEQUENCE [LARGE SCALE GENOMIC DNA]</scope>
    <source>
        <strain evidence="5 6">D20</strain>
    </source>
</reference>
<dbReference type="PANTHER" id="PTHR46663:SF2">
    <property type="entry name" value="GGDEF DOMAIN-CONTAINING PROTEIN"/>
    <property type="match status" value="1"/>
</dbReference>
<dbReference type="InterPro" id="IPR043128">
    <property type="entry name" value="Rev_trsase/Diguanyl_cyclase"/>
</dbReference>
<dbReference type="Gene3D" id="3.30.70.270">
    <property type="match status" value="1"/>
</dbReference>
<dbReference type="InterPro" id="IPR052163">
    <property type="entry name" value="DGC-Regulatory_Protein"/>
</dbReference>
<keyword evidence="2" id="KW-0812">Transmembrane</keyword>
<evidence type="ECO:0000256" key="2">
    <source>
        <dbReference type="SAM" id="Phobius"/>
    </source>
</evidence>
<organism evidence="5 6">
    <name type="scientific">Pseudothauera lacus</name>
    <dbReference type="NCBI Taxonomy" id="2136175"/>
    <lineage>
        <taxon>Bacteria</taxon>
        <taxon>Pseudomonadati</taxon>
        <taxon>Pseudomonadota</taxon>
        <taxon>Betaproteobacteria</taxon>
        <taxon>Rhodocyclales</taxon>
        <taxon>Zoogloeaceae</taxon>
        <taxon>Pseudothauera</taxon>
    </lineage>
</organism>
<dbReference type="Pfam" id="PF17152">
    <property type="entry name" value="CHASE8"/>
    <property type="match status" value="1"/>
</dbReference>
<dbReference type="SUPFAM" id="SSF55073">
    <property type="entry name" value="Nucleotide cyclase"/>
    <property type="match status" value="1"/>
</dbReference>
<comment type="caution">
    <text evidence="5">The sequence shown here is derived from an EMBL/GenBank/DDBJ whole genome shotgun (WGS) entry which is preliminary data.</text>
</comment>
<dbReference type="RefSeq" id="WP_107493808.1">
    <property type="nucleotide sequence ID" value="NZ_PZKC01000008.1"/>
</dbReference>
<dbReference type="InterPro" id="IPR029787">
    <property type="entry name" value="Nucleotide_cyclase"/>
</dbReference>
<protein>
    <submittedName>
        <fullName evidence="5">Diguanylate cyclase</fullName>
    </submittedName>
</protein>
<evidence type="ECO:0000256" key="1">
    <source>
        <dbReference type="SAM" id="Coils"/>
    </source>
</evidence>
<evidence type="ECO:0000259" key="3">
    <source>
        <dbReference type="PROSITE" id="PS50885"/>
    </source>
</evidence>
<dbReference type="SMART" id="SM00267">
    <property type="entry name" value="GGDEF"/>
    <property type="match status" value="1"/>
</dbReference>
<dbReference type="InterPro" id="IPR033417">
    <property type="entry name" value="CHASE8"/>
</dbReference>
<name>A0A2T4IEG5_9RHOO</name>
<dbReference type="OrthoDB" id="9812260at2"/>
<sequence length="423" mass="44946">MSATAPRADLATLLRRAHLRVALLAVLLAGLSILLVGFASLRNYIDDNLRLSAHTIAHAVEAALVFGDPDAAAEPLALIGSSEPIARLEVRHGDGSPFAAWTAPAGRLGAVENRLAALALPQPMLAEVVFEGRRIGSVRVYGSGRDLLVFIGISVACALLCLALTALVALRLSQRASTEIVDPLRRLAAAISATRQERAFHRRVEVAEIAEVQQLGSDFNALLEELARWQAQLDSENASLAHQARHDPLTGLANRKCFEDTLDEALHRPLPLGACLAVLFIDGDGFKAINDQLGHEAGDEVLCVIARRLRGQVRSSDLVARLGGDEFAVLMTPLDDPEQASRAAAAMVAAMERPIALPNGHRIRCSLSIGIAFAPQHASDTGALLRAADMAMYGAKRRGRNTFCCAPDPLPVPLPSPAGAHAP</sequence>
<dbReference type="PROSITE" id="PS50887">
    <property type="entry name" value="GGDEF"/>
    <property type="match status" value="1"/>
</dbReference>
<proteinExistence type="predicted"/>
<dbReference type="EMBL" id="PZKC01000008">
    <property type="protein sequence ID" value="PTD96148.1"/>
    <property type="molecule type" value="Genomic_DNA"/>
</dbReference>
<dbReference type="CDD" id="cd01949">
    <property type="entry name" value="GGDEF"/>
    <property type="match status" value="1"/>
</dbReference>
<dbReference type="GO" id="GO:0003824">
    <property type="term" value="F:catalytic activity"/>
    <property type="evidence" value="ECO:0007669"/>
    <property type="project" value="UniProtKB-ARBA"/>
</dbReference>
<feature type="domain" description="GGDEF" evidence="4">
    <location>
        <begin position="274"/>
        <end position="408"/>
    </location>
</feature>
<dbReference type="AlphaFoldDB" id="A0A2T4IEG5"/>
<accession>A0A2T4IEG5</accession>
<gene>
    <name evidence="5" type="ORF">C8261_11270</name>
</gene>
<dbReference type="Proteomes" id="UP000241193">
    <property type="component" value="Unassembled WGS sequence"/>
</dbReference>
<dbReference type="PROSITE" id="PS50885">
    <property type="entry name" value="HAMP"/>
    <property type="match status" value="1"/>
</dbReference>
<keyword evidence="2" id="KW-0472">Membrane</keyword>
<keyword evidence="1" id="KW-0175">Coiled coil</keyword>
<dbReference type="Pfam" id="PF00990">
    <property type="entry name" value="GGDEF"/>
    <property type="match status" value="1"/>
</dbReference>